<evidence type="ECO:0000256" key="6">
    <source>
        <dbReference type="HAMAP-Rule" id="MF_00801"/>
    </source>
</evidence>
<reference evidence="8 10" key="2">
    <citation type="submission" date="2016-11" db="EMBL/GenBank/DDBJ databases">
        <title>Whole genomes of Flavobacteriaceae.</title>
        <authorList>
            <person name="Stine C."/>
            <person name="Li C."/>
            <person name="Tadesse D."/>
        </authorList>
    </citation>
    <scope>NUCLEOTIDE SEQUENCE [LARGE SCALE GENOMIC DNA]</scope>
    <source>
        <strain evidence="8 10">ATCC 29551</strain>
    </source>
</reference>
<dbReference type="GO" id="GO:0006281">
    <property type="term" value="P:DNA repair"/>
    <property type="evidence" value="ECO:0007669"/>
    <property type="project" value="UniProtKB-UniRule"/>
</dbReference>
<evidence type="ECO:0000256" key="3">
    <source>
        <dbReference type="ARBA" id="ARBA00022722"/>
    </source>
</evidence>
<comment type="cofactor">
    <cofactor evidence="6">
        <name>Mg(2+)</name>
        <dbReference type="ChEBI" id="CHEBI:18420"/>
    </cofactor>
</comment>
<evidence type="ECO:0000313" key="10">
    <source>
        <dbReference type="Proteomes" id="UP000198424"/>
    </source>
</evidence>
<evidence type="ECO:0000256" key="4">
    <source>
        <dbReference type="ARBA" id="ARBA00022759"/>
    </source>
</evidence>
<dbReference type="HAMAP" id="MF_00801">
    <property type="entry name" value="Endonuclease_5"/>
    <property type="match status" value="1"/>
</dbReference>
<reference evidence="7 9" key="1">
    <citation type="submission" date="2014-07" db="EMBL/GenBank/DDBJ databases">
        <title>Genome of Flavobacterium hydatis DSM 2063.</title>
        <authorList>
            <person name="Pipes S.E."/>
            <person name="Stropko S.J."/>
            <person name="Newman J.D."/>
        </authorList>
    </citation>
    <scope>NUCLEOTIDE SEQUENCE [LARGE SCALE GENOMIC DNA]</scope>
    <source>
        <strain evidence="7 9">DSM 2063</strain>
    </source>
</reference>
<keyword evidence="6" id="KW-0234">DNA repair</keyword>
<keyword evidence="6" id="KW-0460">Magnesium</keyword>
<dbReference type="GO" id="GO:0000287">
    <property type="term" value="F:magnesium ion binding"/>
    <property type="evidence" value="ECO:0007669"/>
    <property type="project" value="UniProtKB-UniRule"/>
</dbReference>
<dbReference type="GO" id="GO:0005737">
    <property type="term" value="C:cytoplasm"/>
    <property type="evidence" value="ECO:0007669"/>
    <property type="project" value="UniProtKB-SubCell"/>
</dbReference>
<name>A0A086A5L1_FLAHY</name>
<dbReference type="PANTHER" id="PTHR28511">
    <property type="entry name" value="ENDONUCLEASE V"/>
    <property type="match status" value="1"/>
</dbReference>
<feature type="site" description="Interaction with target DNA" evidence="6">
    <location>
        <position position="81"/>
    </location>
</feature>
<keyword evidence="6" id="KW-0479">Metal-binding</keyword>
<comment type="similarity">
    <text evidence="6">Belongs to the endonuclease V family.</text>
</comment>
<dbReference type="PANTHER" id="PTHR28511:SF1">
    <property type="entry name" value="ENDONUCLEASE V"/>
    <property type="match status" value="1"/>
</dbReference>
<dbReference type="EC" id="3.1.21.7" evidence="6"/>
<dbReference type="EMBL" id="JPRM01000033">
    <property type="protein sequence ID" value="KFF11975.1"/>
    <property type="molecule type" value="Genomic_DNA"/>
</dbReference>
<dbReference type="NCBIfam" id="NF008629">
    <property type="entry name" value="PRK11617.1"/>
    <property type="match status" value="1"/>
</dbReference>
<keyword evidence="10" id="KW-1185">Reference proteome</keyword>
<comment type="caution">
    <text evidence="7">The sequence shown here is derived from an EMBL/GenBank/DDBJ whole genome shotgun (WGS) entry which is preliminary data.</text>
</comment>
<accession>A0A086A5L1</accession>
<dbReference type="InterPro" id="IPR007581">
    <property type="entry name" value="Endonuclease-V"/>
</dbReference>
<keyword evidence="2 6" id="KW-0963">Cytoplasm</keyword>
<dbReference type="STRING" id="991.IW20_18960"/>
<sequence>MSNDIFDKKTEFEIYYDLQNSLREKVIIYDQLPEVIQYIAGVDVAYNDINDNMIGAIVVLNAETHEVVEKAFHEMEIAFPYVPGLFSFREIPSLIEAFKKLTIKPDLIVCDAQGIAHPKGIGMATHLGIELNIPTIGCAKKRLIGSYDKNLLGQERKSTQDLIYNNILVGKALRTQNNTNPMFVSVGHKISLETAIAWVLKLTPHYRLPETTRQADYLVNFLLKNKNAFLSE</sequence>
<feature type="binding site" evidence="6">
    <location>
        <position position="111"/>
    </location>
    <ligand>
        <name>Mg(2+)</name>
        <dbReference type="ChEBI" id="CHEBI:18420"/>
    </ligand>
</feature>
<evidence type="ECO:0000313" key="8">
    <source>
        <dbReference type="EMBL" id="OXA93906.1"/>
    </source>
</evidence>
<dbReference type="Pfam" id="PF04493">
    <property type="entry name" value="Endonuclease_5"/>
    <property type="match status" value="1"/>
</dbReference>
<keyword evidence="3 6" id="KW-0540">Nuclease</keyword>
<organism evidence="7 9">
    <name type="scientific">Flavobacterium hydatis</name>
    <name type="common">Cytophaga aquatilis</name>
    <dbReference type="NCBI Taxonomy" id="991"/>
    <lineage>
        <taxon>Bacteria</taxon>
        <taxon>Pseudomonadati</taxon>
        <taxon>Bacteroidota</taxon>
        <taxon>Flavobacteriia</taxon>
        <taxon>Flavobacteriales</taxon>
        <taxon>Flavobacteriaceae</taxon>
        <taxon>Flavobacterium</taxon>
    </lineage>
</organism>
<dbReference type="Proteomes" id="UP000028712">
    <property type="component" value="Unassembled WGS sequence"/>
</dbReference>
<dbReference type="eggNOG" id="COG1515">
    <property type="taxonomic scope" value="Bacteria"/>
</dbReference>
<comment type="function">
    <text evidence="6">DNA repair enzyme involved in the repair of deaminated bases. Selectively cleaves double-stranded DNA at the second phosphodiester bond 3' to a deoxyinosine leaving behind the intact lesion on the nicked DNA.</text>
</comment>
<keyword evidence="4 6" id="KW-0255">Endonuclease</keyword>
<dbReference type="CDD" id="cd06559">
    <property type="entry name" value="Endonuclease_V"/>
    <property type="match status" value="1"/>
</dbReference>
<evidence type="ECO:0000313" key="9">
    <source>
        <dbReference type="Proteomes" id="UP000028712"/>
    </source>
</evidence>
<dbReference type="Proteomes" id="UP000198424">
    <property type="component" value="Unassembled WGS sequence"/>
</dbReference>
<evidence type="ECO:0000256" key="2">
    <source>
        <dbReference type="ARBA" id="ARBA00022490"/>
    </source>
</evidence>
<keyword evidence="5 6" id="KW-0378">Hydrolase</keyword>
<gene>
    <name evidence="6" type="primary">nfi</name>
    <name evidence="8" type="ORF">B0A62_12180</name>
    <name evidence="7" type="ORF">IW20_18960</name>
</gene>
<evidence type="ECO:0000256" key="1">
    <source>
        <dbReference type="ARBA" id="ARBA00004496"/>
    </source>
</evidence>
<evidence type="ECO:0000256" key="5">
    <source>
        <dbReference type="ARBA" id="ARBA00022801"/>
    </source>
</evidence>
<feature type="binding site" evidence="6">
    <location>
        <position position="43"/>
    </location>
    <ligand>
        <name>Mg(2+)</name>
        <dbReference type="ChEBI" id="CHEBI:18420"/>
    </ligand>
</feature>
<proteinExistence type="inferred from homology"/>
<keyword evidence="6" id="KW-0227">DNA damage</keyword>
<dbReference type="GO" id="GO:0043737">
    <property type="term" value="F:deoxyribonuclease V activity"/>
    <property type="evidence" value="ECO:0007669"/>
    <property type="project" value="UniProtKB-UniRule"/>
</dbReference>
<comment type="subcellular location">
    <subcellularLocation>
        <location evidence="1 6">Cytoplasm</location>
    </subcellularLocation>
</comment>
<dbReference type="Gene3D" id="3.30.2170.10">
    <property type="entry name" value="archaeoglobus fulgidus dsm 4304 superfamily"/>
    <property type="match status" value="1"/>
</dbReference>
<dbReference type="EMBL" id="MUGY01000012">
    <property type="protein sequence ID" value="OXA93906.1"/>
    <property type="molecule type" value="Genomic_DNA"/>
</dbReference>
<dbReference type="GO" id="GO:0003727">
    <property type="term" value="F:single-stranded RNA binding"/>
    <property type="evidence" value="ECO:0007669"/>
    <property type="project" value="TreeGrafter"/>
</dbReference>
<protein>
    <recommendedName>
        <fullName evidence="6">Endonuclease V</fullName>
        <ecNumber evidence="6">3.1.21.7</ecNumber>
    </recommendedName>
    <alternativeName>
        <fullName evidence="6">Deoxyinosine 3'endonuclease</fullName>
    </alternativeName>
    <alternativeName>
        <fullName evidence="6">Deoxyribonuclease V</fullName>
        <shortName evidence="6">DNase V</shortName>
    </alternativeName>
</protein>
<dbReference type="GO" id="GO:0016891">
    <property type="term" value="F:RNA endonuclease activity producing 5'-phosphomonoesters, hydrolytic mechanism"/>
    <property type="evidence" value="ECO:0007669"/>
    <property type="project" value="TreeGrafter"/>
</dbReference>
<dbReference type="AlphaFoldDB" id="A0A086A5L1"/>
<dbReference type="OrthoDB" id="9790916at2"/>
<dbReference type="RefSeq" id="WP_035625785.1">
    <property type="nucleotide sequence ID" value="NZ_JBEWQG010000018.1"/>
</dbReference>
<evidence type="ECO:0000313" key="7">
    <source>
        <dbReference type="EMBL" id="KFF11975.1"/>
    </source>
</evidence>
<comment type="catalytic activity">
    <reaction evidence="6">
        <text>Endonucleolytic cleavage at apurinic or apyrimidinic sites to products with a 5'-phosphate.</text>
        <dbReference type="EC" id="3.1.21.7"/>
    </reaction>
</comment>